<proteinExistence type="inferred from homology"/>
<sequence length="696" mass="75787">MIRHACLLMVCMLSAVAHAQTAAEEQDLALAFGDSATISVASGASQQLRRAPAVASVFSAEDIRASGATDLTQVLELVPGLHVARSLLVYDPQYQLRGVGNTFNQQILMLVDGVRLQNPDLGGQDELWISLPVDQIERIEVIRGPGSALYGADAFSGVIAITTKRGAGRRAGEARLTLGSYGTRALSLQQGAALGSGSWSAYAHAGRSAGPDPVVEADAQTALDALFGTRASLAPGRLHTGHRDLDLGLQLAWQELRLQAGFKRRDGIGSGAGLAQALSDRDWARSDTSTLAVDYQRQGVAPQWDLQAHAALTRYHVDSWFVLFPAGAFGGAYPEGMQGGPGRDSRVAEASLGAVYSGWSGHRWRAGLGLLDSHMHDTWEVKNFNFEFIPGVGNVPVPLGALQRVADADRYVQPQRRRVAYVLLQDEWQLAKDWTLTAGLRHDHYDDVGGTTNPRVALVWDAAYNLTVKALHGQAFRAPSFAELHNINNPVNLGNPRLRPERMRTTELVADWQASADLHLVLNLFDYRMRDIIRPVPNADPLTGTTAANLGSQHGRGLELEGHWQAGPDWRLVGSYAYQHSVDGLTGRASADAPRQMLKLGADWRWGPDWALNLQARHVADRARAAGDARAPIKDYSLLDLSLHWRREAQQGWSLQLGLRNALDADAREPSPAPGNIPNDFPLARRNWVLEAGYRF</sequence>
<accession>A0AA95NF91</accession>
<protein>
    <submittedName>
        <fullName evidence="16">TonB-dependent receptor</fullName>
    </submittedName>
</protein>
<evidence type="ECO:0000256" key="12">
    <source>
        <dbReference type="RuleBase" id="RU003357"/>
    </source>
</evidence>
<keyword evidence="10 11" id="KW-0998">Cell outer membrane</keyword>
<evidence type="ECO:0000256" key="13">
    <source>
        <dbReference type="SAM" id="SignalP"/>
    </source>
</evidence>
<dbReference type="InterPro" id="IPR012910">
    <property type="entry name" value="Plug_dom"/>
</dbReference>
<keyword evidence="5 11" id="KW-0812">Transmembrane</keyword>
<keyword evidence="3 11" id="KW-0813">Transport</keyword>
<dbReference type="RefSeq" id="WP_285234290.1">
    <property type="nucleotide sequence ID" value="NZ_CP116346.1"/>
</dbReference>
<evidence type="ECO:0000256" key="2">
    <source>
        <dbReference type="ARBA" id="ARBA00009810"/>
    </source>
</evidence>
<dbReference type="AlphaFoldDB" id="A0AA95NF91"/>
<dbReference type="InterPro" id="IPR039426">
    <property type="entry name" value="TonB-dep_rcpt-like"/>
</dbReference>
<dbReference type="GO" id="GO:0044718">
    <property type="term" value="P:siderophore transmembrane transport"/>
    <property type="evidence" value="ECO:0007669"/>
    <property type="project" value="TreeGrafter"/>
</dbReference>
<dbReference type="PROSITE" id="PS52016">
    <property type="entry name" value="TONB_DEPENDENT_REC_3"/>
    <property type="match status" value="1"/>
</dbReference>
<keyword evidence="6 13" id="KW-0732">Signal</keyword>
<evidence type="ECO:0000256" key="1">
    <source>
        <dbReference type="ARBA" id="ARBA00004571"/>
    </source>
</evidence>
<feature type="domain" description="TonB-dependent receptor-like beta-barrel" evidence="14">
    <location>
        <begin position="271"/>
        <end position="661"/>
    </location>
</feature>
<dbReference type="Gene3D" id="2.170.130.10">
    <property type="entry name" value="TonB-dependent receptor, plug domain"/>
    <property type="match status" value="1"/>
</dbReference>
<dbReference type="KEGG" id="pais:PFX98_06105"/>
<name>A0AA95NF91_9BURK</name>
<dbReference type="SUPFAM" id="SSF56935">
    <property type="entry name" value="Porins"/>
    <property type="match status" value="1"/>
</dbReference>
<evidence type="ECO:0000256" key="5">
    <source>
        <dbReference type="ARBA" id="ARBA00022692"/>
    </source>
</evidence>
<dbReference type="GO" id="GO:0009279">
    <property type="term" value="C:cell outer membrane"/>
    <property type="evidence" value="ECO:0007669"/>
    <property type="project" value="UniProtKB-SubCell"/>
</dbReference>
<gene>
    <name evidence="16" type="ORF">PFX98_06105</name>
</gene>
<evidence type="ECO:0000256" key="3">
    <source>
        <dbReference type="ARBA" id="ARBA00022448"/>
    </source>
</evidence>
<evidence type="ECO:0000256" key="8">
    <source>
        <dbReference type="ARBA" id="ARBA00023136"/>
    </source>
</evidence>
<keyword evidence="17" id="KW-1185">Reference proteome</keyword>
<evidence type="ECO:0000256" key="6">
    <source>
        <dbReference type="ARBA" id="ARBA00022729"/>
    </source>
</evidence>
<evidence type="ECO:0000313" key="17">
    <source>
        <dbReference type="Proteomes" id="UP001177769"/>
    </source>
</evidence>
<evidence type="ECO:0000259" key="15">
    <source>
        <dbReference type="Pfam" id="PF07715"/>
    </source>
</evidence>
<reference evidence="16" key="1">
    <citation type="submission" date="2023-01" db="EMBL/GenBank/DDBJ databases">
        <title>Whole genome sequence of Paucibacter sp. S2-9 isolated from pond sediment.</title>
        <authorList>
            <person name="Jung J.Y."/>
        </authorList>
    </citation>
    <scope>NUCLEOTIDE SEQUENCE</scope>
    <source>
        <strain evidence="16">S2-9</strain>
    </source>
</reference>
<feature type="signal peptide" evidence="13">
    <location>
        <begin position="1"/>
        <end position="19"/>
    </location>
</feature>
<keyword evidence="4 11" id="KW-1134">Transmembrane beta strand</keyword>
<evidence type="ECO:0000256" key="7">
    <source>
        <dbReference type="ARBA" id="ARBA00023077"/>
    </source>
</evidence>
<keyword evidence="9 16" id="KW-0675">Receptor</keyword>
<dbReference type="Pfam" id="PF00593">
    <property type="entry name" value="TonB_dep_Rec_b-barrel"/>
    <property type="match status" value="1"/>
</dbReference>
<feature type="chain" id="PRO_5041719132" evidence="13">
    <location>
        <begin position="20"/>
        <end position="696"/>
    </location>
</feature>
<dbReference type="InterPro" id="IPR037066">
    <property type="entry name" value="Plug_dom_sf"/>
</dbReference>
<dbReference type="Pfam" id="PF07715">
    <property type="entry name" value="Plug"/>
    <property type="match status" value="1"/>
</dbReference>
<evidence type="ECO:0000313" key="16">
    <source>
        <dbReference type="EMBL" id="WIT13180.1"/>
    </source>
</evidence>
<evidence type="ECO:0000259" key="14">
    <source>
        <dbReference type="Pfam" id="PF00593"/>
    </source>
</evidence>
<dbReference type="InterPro" id="IPR036942">
    <property type="entry name" value="Beta-barrel_TonB_sf"/>
</dbReference>
<keyword evidence="8 11" id="KW-0472">Membrane</keyword>
<keyword evidence="7 12" id="KW-0798">TonB box</keyword>
<evidence type="ECO:0000256" key="4">
    <source>
        <dbReference type="ARBA" id="ARBA00022452"/>
    </source>
</evidence>
<dbReference type="InterPro" id="IPR000531">
    <property type="entry name" value="Beta-barrel_TonB"/>
</dbReference>
<comment type="subcellular location">
    <subcellularLocation>
        <location evidence="1 11">Cell outer membrane</location>
        <topology evidence="1 11">Multi-pass membrane protein</topology>
    </subcellularLocation>
</comment>
<dbReference type="GO" id="GO:0015344">
    <property type="term" value="F:siderophore uptake transmembrane transporter activity"/>
    <property type="evidence" value="ECO:0007669"/>
    <property type="project" value="TreeGrafter"/>
</dbReference>
<dbReference type="EMBL" id="CP116346">
    <property type="protein sequence ID" value="WIT13180.1"/>
    <property type="molecule type" value="Genomic_DNA"/>
</dbReference>
<dbReference type="Proteomes" id="UP001177769">
    <property type="component" value="Chromosome"/>
</dbReference>
<evidence type="ECO:0000256" key="11">
    <source>
        <dbReference type="PROSITE-ProRule" id="PRU01360"/>
    </source>
</evidence>
<evidence type="ECO:0000256" key="9">
    <source>
        <dbReference type="ARBA" id="ARBA00023170"/>
    </source>
</evidence>
<dbReference type="Gene3D" id="2.40.170.20">
    <property type="entry name" value="TonB-dependent receptor, beta-barrel domain"/>
    <property type="match status" value="1"/>
</dbReference>
<evidence type="ECO:0000256" key="10">
    <source>
        <dbReference type="ARBA" id="ARBA00023237"/>
    </source>
</evidence>
<organism evidence="16 17">
    <name type="scientific">Paucibacter sediminis</name>
    <dbReference type="NCBI Taxonomy" id="3019553"/>
    <lineage>
        <taxon>Bacteria</taxon>
        <taxon>Pseudomonadati</taxon>
        <taxon>Pseudomonadota</taxon>
        <taxon>Betaproteobacteria</taxon>
        <taxon>Burkholderiales</taxon>
        <taxon>Sphaerotilaceae</taxon>
        <taxon>Roseateles</taxon>
    </lineage>
</organism>
<dbReference type="PANTHER" id="PTHR30069:SF29">
    <property type="entry name" value="HEMOGLOBIN AND HEMOGLOBIN-HAPTOGLOBIN-BINDING PROTEIN 1-RELATED"/>
    <property type="match status" value="1"/>
</dbReference>
<dbReference type="PANTHER" id="PTHR30069">
    <property type="entry name" value="TONB-DEPENDENT OUTER MEMBRANE RECEPTOR"/>
    <property type="match status" value="1"/>
</dbReference>
<dbReference type="CDD" id="cd01347">
    <property type="entry name" value="ligand_gated_channel"/>
    <property type="match status" value="1"/>
</dbReference>
<comment type="similarity">
    <text evidence="2 11 12">Belongs to the TonB-dependent receptor family.</text>
</comment>
<feature type="domain" description="TonB-dependent receptor plug" evidence="15">
    <location>
        <begin position="48"/>
        <end position="158"/>
    </location>
</feature>